<sequence length="509" mass="56500">MSMSPPSSPGFRSEFRQLRAALLQLREEHCALLDCLVDLRLLRPETFSASMHRRRFEAALKSSPQSFEKNLLDVLEEPAHIALQSARYGGQHMMTALKATCRSMAHKLSERAPAIQEALTWLYVCGGSGHQQQVRSSVERLDPSTGHWEALPAMAQRRFGSSSAVLDGCLYVCGGSEDQQALNSAERFNPARGAWEALPSMLLPRIHSSALAAHGQLFLCGGHNPSVLGIESIRACECYNPRLERWLPLPDMPNCRMAASLAELNGVLHVCGGFNGREALSNTERLLEDSTSWQELPPMSEGRFWASAAVLQNFLIVCSGNNGQQVLLSTERFDPVACVWESLQPTSRLRTGAAALTLAGRLFLCGGHDQHCVHDTVEVFDPDKGVWQEAHPMLQRRSGSAGVKHCRVLRSRRGSVAAFAPHEQAPCWRLRHGTHFVIYCLIFWCCQTAEKMNVNSVPTMPRRDASFSVSSGSLSHVFHQIYAFVELGPLDRLISNDWSCPILWEAEVY</sequence>
<evidence type="ECO:0000313" key="4">
    <source>
        <dbReference type="EMBL" id="CAL1138389.1"/>
    </source>
</evidence>
<reference evidence="4" key="2">
    <citation type="submission" date="2024-04" db="EMBL/GenBank/DDBJ databases">
        <authorList>
            <person name="Chen Y."/>
            <person name="Shah S."/>
            <person name="Dougan E. K."/>
            <person name="Thang M."/>
            <person name="Chan C."/>
        </authorList>
    </citation>
    <scope>NUCLEOTIDE SEQUENCE [LARGE SCALE GENOMIC DNA]</scope>
</reference>
<evidence type="ECO:0000313" key="6">
    <source>
        <dbReference type="Proteomes" id="UP001152797"/>
    </source>
</evidence>
<reference evidence="3" key="1">
    <citation type="submission" date="2022-10" db="EMBL/GenBank/DDBJ databases">
        <authorList>
            <person name="Chen Y."/>
            <person name="Dougan E. K."/>
            <person name="Chan C."/>
            <person name="Rhodes N."/>
            <person name="Thang M."/>
        </authorList>
    </citation>
    <scope>NUCLEOTIDE SEQUENCE</scope>
</reference>
<dbReference type="OrthoDB" id="191037at2759"/>
<keyword evidence="5" id="KW-0687">Ribonucleoprotein</keyword>
<dbReference type="Gene3D" id="2.120.10.80">
    <property type="entry name" value="Kelch-type beta propeller"/>
    <property type="match status" value="2"/>
</dbReference>
<comment type="caution">
    <text evidence="3">The sequence shown here is derived from an EMBL/GenBank/DDBJ whole genome shotgun (WGS) entry which is preliminary data.</text>
</comment>
<dbReference type="PANTHER" id="PTHR46344:SF27">
    <property type="entry name" value="KELCH REPEAT SUPERFAMILY PROTEIN"/>
    <property type="match status" value="1"/>
</dbReference>
<dbReference type="SUPFAM" id="SSF117281">
    <property type="entry name" value="Kelch motif"/>
    <property type="match status" value="1"/>
</dbReference>
<evidence type="ECO:0000313" key="5">
    <source>
        <dbReference type="EMBL" id="CAL4772326.1"/>
    </source>
</evidence>
<evidence type="ECO:0000313" key="3">
    <source>
        <dbReference type="EMBL" id="CAI3985014.1"/>
    </source>
</evidence>
<dbReference type="GO" id="GO:0005840">
    <property type="term" value="C:ribosome"/>
    <property type="evidence" value="ECO:0007669"/>
    <property type="project" value="UniProtKB-KW"/>
</dbReference>
<organism evidence="3">
    <name type="scientific">Cladocopium goreaui</name>
    <dbReference type="NCBI Taxonomy" id="2562237"/>
    <lineage>
        <taxon>Eukaryota</taxon>
        <taxon>Sar</taxon>
        <taxon>Alveolata</taxon>
        <taxon>Dinophyceae</taxon>
        <taxon>Suessiales</taxon>
        <taxon>Symbiodiniaceae</taxon>
        <taxon>Cladocopium</taxon>
    </lineage>
</organism>
<dbReference type="InterPro" id="IPR006652">
    <property type="entry name" value="Kelch_1"/>
</dbReference>
<dbReference type="PANTHER" id="PTHR46344">
    <property type="entry name" value="OS02G0202900 PROTEIN"/>
    <property type="match status" value="1"/>
</dbReference>
<keyword evidence="5" id="KW-0689">Ribosomal protein</keyword>
<protein>
    <submittedName>
        <fullName evidence="5">40S ribosomal protein S8</fullName>
    </submittedName>
</protein>
<dbReference type="Proteomes" id="UP001152797">
    <property type="component" value="Unassembled WGS sequence"/>
</dbReference>
<keyword evidence="1" id="KW-0880">Kelch repeat</keyword>
<dbReference type="Pfam" id="PF01344">
    <property type="entry name" value="Kelch_1"/>
    <property type="match status" value="5"/>
</dbReference>
<dbReference type="EMBL" id="CAMXCT010000946">
    <property type="protein sequence ID" value="CAI3985014.1"/>
    <property type="molecule type" value="Genomic_DNA"/>
</dbReference>
<evidence type="ECO:0000256" key="1">
    <source>
        <dbReference type="ARBA" id="ARBA00022441"/>
    </source>
</evidence>
<dbReference type="EMBL" id="CAMXCT020000946">
    <property type="protein sequence ID" value="CAL1138389.1"/>
    <property type="molecule type" value="Genomic_DNA"/>
</dbReference>
<dbReference type="AlphaFoldDB" id="A0A9P1C4N9"/>
<keyword evidence="6" id="KW-1185">Reference proteome</keyword>
<evidence type="ECO:0000256" key="2">
    <source>
        <dbReference type="ARBA" id="ARBA00022737"/>
    </source>
</evidence>
<dbReference type="InterPro" id="IPR015915">
    <property type="entry name" value="Kelch-typ_b-propeller"/>
</dbReference>
<keyword evidence="2" id="KW-0677">Repeat</keyword>
<name>A0A9P1C4N9_9DINO</name>
<accession>A0A9P1C4N9</accession>
<gene>
    <name evidence="3" type="ORF">C1SCF055_LOCUS12503</name>
</gene>
<dbReference type="EMBL" id="CAMXCT030000946">
    <property type="protein sequence ID" value="CAL4772326.1"/>
    <property type="molecule type" value="Genomic_DNA"/>
</dbReference>
<dbReference type="SMART" id="SM00612">
    <property type="entry name" value="Kelch"/>
    <property type="match status" value="6"/>
</dbReference>
<proteinExistence type="predicted"/>